<dbReference type="InterPro" id="IPR019734">
    <property type="entry name" value="TPR_rpt"/>
</dbReference>
<reference evidence="9 10" key="1">
    <citation type="journal article" date="2024" name="Nat. Commun.">
        <title>Phylogenomics reveals the evolutionary origins of lichenization in chlorophyte algae.</title>
        <authorList>
            <person name="Puginier C."/>
            <person name="Libourel C."/>
            <person name="Otte J."/>
            <person name="Skaloud P."/>
            <person name="Haon M."/>
            <person name="Grisel S."/>
            <person name="Petersen M."/>
            <person name="Berrin J.G."/>
            <person name="Delaux P.M."/>
            <person name="Dal Grande F."/>
            <person name="Keller J."/>
        </authorList>
    </citation>
    <scope>NUCLEOTIDE SEQUENCE [LARGE SCALE GENOMIC DNA]</scope>
    <source>
        <strain evidence="9 10">SAG 216-7</strain>
    </source>
</reference>
<feature type="domain" description="STI1" evidence="8">
    <location>
        <begin position="131"/>
        <end position="170"/>
    </location>
</feature>
<keyword evidence="4 5" id="KW-0802">TPR repeat</keyword>
<evidence type="ECO:0000256" key="4">
    <source>
        <dbReference type="ARBA" id="ARBA00022803"/>
    </source>
</evidence>
<dbReference type="InterPro" id="IPR006636">
    <property type="entry name" value="STI1_HS-bd"/>
</dbReference>
<dbReference type="Pfam" id="PF17830">
    <property type="entry name" value="STI1-HOP_DP"/>
    <property type="match status" value="2"/>
</dbReference>
<comment type="subcellular location">
    <subcellularLocation>
        <location evidence="1">Cytoplasm</location>
    </subcellularLocation>
</comment>
<dbReference type="InterPro" id="IPR011990">
    <property type="entry name" value="TPR-like_helical_dom_sf"/>
</dbReference>
<dbReference type="SUPFAM" id="SSF48452">
    <property type="entry name" value="TPR-like"/>
    <property type="match status" value="2"/>
</dbReference>
<dbReference type="InterPro" id="IPR041243">
    <property type="entry name" value="STI1/HOP_DP"/>
</dbReference>
<name>A0ABR2YDD4_9CHLO</name>
<protein>
    <recommendedName>
        <fullName evidence="8">STI1 domain-containing protein</fullName>
    </recommendedName>
</protein>
<dbReference type="PANTHER" id="PTHR22904:SF533">
    <property type="entry name" value="HSP70-HSP90 ORGANIZING PROTEIN 3"/>
    <property type="match status" value="1"/>
</dbReference>
<keyword evidence="6" id="KW-0175">Coiled coil</keyword>
<feature type="repeat" description="TPR" evidence="5">
    <location>
        <begin position="3"/>
        <end position="36"/>
    </location>
</feature>
<evidence type="ECO:0000256" key="2">
    <source>
        <dbReference type="ARBA" id="ARBA00022490"/>
    </source>
</evidence>
<dbReference type="PANTHER" id="PTHR22904">
    <property type="entry name" value="TPR REPEAT CONTAINING PROTEIN"/>
    <property type="match status" value="1"/>
</dbReference>
<proteinExistence type="predicted"/>
<evidence type="ECO:0000256" key="1">
    <source>
        <dbReference type="ARBA" id="ARBA00004496"/>
    </source>
</evidence>
<evidence type="ECO:0000256" key="5">
    <source>
        <dbReference type="PROSITE-ProRule" id="PRU00339"/>
    </source>
</evidence>
<evidence type="ECO:0000256" key="6">
    <source>
        <dbReference type="SAM" id="Coils"/>
    </source>
</evidence>
<feature type="compositionally biased region" description="Low complexity" evidence="7">
    <location>
        <begin position="203"/>
        <end position="217"/>
    </location>
</feature>
<evidence type="ECO:0000256" key="3">
    <source>
        <dbReference type="ARBA" id="ARBA00022737"/>
    </source>
</evidence>
<feature type="domain" description="STI1" evidence="8">
    <location>
        <begin position="527"/>
        <end position="566"/>
    </location>
</feature>
<feature type="repeat" description="TPR" evidence="5">
    <location>
        <begin position="457"/>
        <end position="490"/>
    </location>
</feature>
<feature type="coiled-coil region" evidence="6">
    <location>
        <begin position="349"/>
        <end position="376"/>
    </location>
</feature>
<dbReference type="Pfam" id="PF13181">
    <property type="entry name" value="TPR_8"/>
    <property type="match status" value="2"/>
</dbReference>
<organism evidence="9 10">
    <name type="scientific">Coccomyxa subellipsoidea</name>
    <dbReference type="NCBI Taxonomy" id="248742"/>
    <lineage>
        <taxon>Eukaryota</taxon>
        <taxon>Viridiplantae</taxon>
        <taxon>Chlorophyta</taxon>
        <taxon>core chlorophytes</taxon>
        <taxon>Trebouxiophyceae</taxon>
        <taxon>Trebouxiophyceae incertae sedis</taxon>
        <taxon>Coccomyxaceae</taxon>
        <taxon>Coccomyxa</taxon>
    </lineage>
</organism>
<evidence type="ECO:0000259" key="8">
    <source>
        <dbReference type="SMART" id="SM00727"/>
    </source>
</evidence>
<dbReference type="Gene3D" id="1.10.260.100">
    <property type="match status" value="2"/>
</dbReference>
<dbReference type="EMBL" id="JALJOT010000014">
    <property type="protein sequence ID" value="KAK9903222.1"/>
    <property type="molecule type" value="Genomic_DNA"/>
</dbReference>
<evidence type="ECO:0000256" key="7">
    <source>
        <dbReference type="SAM" id="MobiDB-lite"/>
    </source>
</evidence>
<dbReference type="SMART" id="SM00727">
    <property type="entry name" value="STI1"/>
    <property type="match status" value="2"/>
</dbReference>
<dbReference type="Proteomes" id="UP001491310">
    <property type="component" value="Unassembled WGS sequence"/>
</dbReference>
<evidence type="ECO:0000313" key="9">
    <source>
        <dbReference type="EMBL" id="KAK9903222.1"/>
    </source>
</evidence>
<feature type="repeat" description="TPR" evidence="5">
    <location>
        <begin position="249"/>
        <end position="282"/>
    </location>
</feature>
<dbReference type="PROSITE" id="PS50005">
    <property type="entry name" value="TPR"/>
    <property type="match status" value="5"/>
</dbReference>
<accession>A0ABR2YDD4</accession>
<feature type="compositionally biased region" description="Basic and acidic residues" evidence="7">
    <location>
        <begin position="240"/>
        <end position="255"/>
    </location>
</feature>
<feature type="repeat" description="TPR" evidence="5">
    <location>
        <begin position="71"/>
        <end position="104"/>
    </location>
</feature>
<gene>
    <name evidence="9" type="ORF">WJX75_000014</name>
</gene>
<dbReference type="Pfam" id="PF13414">
    <property type="entry name" value="TPR_11"/>
    <property type="match status" value="1"/>
</dbReference>
<keyword evidence="3" id="KW-0677">Repeat</keyword>
<feature type="compositionally biased region" description="Acidic residues" evidence="7">
    <location>
        <begin position="226"/>
        <end position="239"/>
    </location>
</feature>
<keyword evidence="10" id="KW-1185">Reference proteome</keyword>
<feature type="repeat" description="TPR" evidence="5">
    <location>
        <begin position="324"/>
        <end position="357"/>
    </location>
</feature>
<comment type="caution">
    <text evidence="9">The sequence shown here is derived from an EMBL/GenBank/DDBJ whole genome shotgun (WGS) entry which is preliminary data.</text>
</comment>
<dbReference type="Gene3D" id="1.25.40.10">
    <property type="entry name" value="Tetratricopeptide repeat domain"/>
    <property type="match status" value="3"/>
</dbReference>
<dbReference type="SMART" id="SM00028">
    <property type="entry name" value="TPR"/>
    <property type="match status" value="9"/>
</dbReference>
<dbReference type="Pfam" id="PF00515">
    <property type="entry name" value="TPR_1"/>
    <property type="match status" value="1"/>
</dbReference>
<keyword evidence="2" id="KW-0963">Cytoplasm</keyword>
<feature type="region of interest" description="Disordered" evidence="7">
    <location>
        <begin position="195"/>
        <end position="256"/>
    </location>
</feature>
<sequence>MASDAFKAKGNAAFAAGKHEEAIEHFTEGIKVDPGNHVLYSNRSASLASLRRYKEALEDANKVVEIKPDWPKGYSRVGAAAIGAQDYDAAIAAYEKGLEVDPSNEQFKEGLEDAKEAKEGGRPGGLGGLFGPEFLGRLATNPQTQHLLSQPDFLNMLQDLGRNPNNMNRYLGDERFQLALSVGLGMNIMGGDQFRQQQQSNGAAPASAPEPKSSPAQPEKPKEPEPEPEVEDEPMDEEEIAAKERKAQAQKEKEAGNAAYKARQFEAAVTHYDKAIELDDTDISFLTNRAAVYFEMGEYEKCAADCDTAVEKGREARADYKIIARALTRKGNALMRQDRIEEAIQTYQKSLTEHRNADTLKRLQEAEKKLKEQQIKAYIDLDLSNKEREAGNQAFKEQKYPEAVKHYTEALARGPPEVNADAHKLFSNRAACYTKLGAWNDGLKDAEECIRLAPDFAKGYSRKGHLQFFMKEYEKALETYEVGLQHDPDSAELKEGIARCIDAVNKISRGDVSEEDLAARREKAMADPAIQAILTDPVMRQVLQDFQENPQAAQKHTRQPQIMAKLQKLVNAGIVRMA</sequence>
<evidence type="ECO:0000313" key="10">
    <source>
        <dbReference type="Proteomes" id="UP001491310"/>
    </source>
</evidence>